<dbReference type="SMART" id="SM00162">
    <property type="entry name" value="SAPA"/>
    <property type="match status" value="2"/>
</dbReference>
<evidence type="ECO:0000256" key="8">
    <source>
        <dbReference type="SAM" id="SignalP"/>
    </source>
</evidence>
<protein>
    <recommendedName>
        <fullName evidence="13">Prosaposin</fullName>
    </recommendedName>
</protein>
<feature type="domain" description="Saposin B-type" evidence="9">
    <location>
        <begin position="415"/>
        <end position="496"/>
    </location>
</feature>
<comment type="subcellular location">
    <subcellularLocation>
        <location evidence="1">Secreted</location>
    </subcellularLocation>
</comment>
<keyword evidence="3 8" id="KW-0732">Signal</keyword>
<feature type="domain" description="Saposin A-type" evidence="10">
    <location>
        <begin position="703"/>
        <end position="745"/>
    </location>
</feature>
<keyword evidence="6" id="KW-0325">Glycoprotein</keyword>
<dbReference type="EMBL" id="LUCM01000083">
    <property type="protein sequence ID" value="KAA0201126.1"/>
    <property type="molecule type" value="Genomic_DNA"/>
</dbReference>
<dbReference type="PANTHER" id="PTHR11480:SF3">
    <property type="entry name" value="BCDNA.GH08312"/>
    <property type="match status" value="1"/>
</dbReference>
<dbReference type="PRINTS" id="PR01797">
    <property type="entry name" value="SAPOSIN"/>
</dbReference>
<dbReference type="GO" id="GO:0006665">
    <property type="term" value="P:sphingolipid metabolic process"/>
    <property type="evidence" value="ECO:0007669"/>
    <property type="project" value="InterPro"/>
</dbReference>
<dbReference type="InterPro" id="IPR008138">
    <property type="entry name" value="SapB_2"/>
</dbReference>
<evidence type="ECO:0000256" key="7">
    <source>
        <dbReference type="SAM" id="MobiDB-lite"/>
    </source>
</evidence>
<feature type="chain" id="PRO_5034052211" description="Prosaposin" evidence="8">
    <location>
        <begin position="20"/>
        <end position="754"/>
    </location>
</feature>
<evidence type="ECO:0000259" key="9">
    <source>
        <dbReference type="PROSITE" id="PS50015"/>
    </source>
</evidence>
<feature type="signal peptide" evidence="8">
    <location>
        <begin position="1"/>
        <end position="19"/>
    </location>
</feature>
<dbReference type="Pfam" id="PF02199">
    <property type="entry name" value="SapA"/>
    <property type="match status" value="2"/>
</dbReference>
<feature type="domain" description="Saposin A-type" evidence="10">
    <location>
        <begin position="496"/>
        <end position="536"/>
    </location>
</feature>
<dbReference type="Proteomes" id="UP000728185">
    <property type="component" value="Unassembled WGS sequence"/>
</dbReference>
<evidence type="ECO:0000259" key="10">
    <source>
        <dbReference type="PROSITE" id="PS51110"/>
    </source>
</evidence>
<keyword evidence="4" id="KW-0677">Repeat</keyword>
<feature type="domain" description="Saposin B-type" evidence="9">
    <location>
        <begin position="300"/>
        <end position="383"/>
    </location>
</feature>
<dbReference type="PANTHER" id="PTHR11480">
    <property type="entry name" value="SAPOSIN-RELATED"/>
    <property type="match status" value="1"/>
</dbReference>
<evidence type="ECO:0000256" key="2">
    <source>
        <dbReference type="ARBA" id="ARBA00022525"/>
    </source>
</evidence>
<dbReference type="InterPro" id="IPR008139">
    <property type="entry name" value="SaposinB_dom"/>
</dbReference>
<dbReference type="Pfam" id="PF03489">
    <property type="entry name" value="SapB_2"/>
    <property type="match status" value="3"/>
</dbReference>
<sequence>MLSLVVCLLSVSLCKLILSSTTKIFTVQNGVFSSPCGGGSRSTCKDVYIAGKCGMFDECFDLWTTSPWQKYRDDVSSNCTVCRTLFRNIAVSEMRPICSMLHLPNVDQCESAVERFSSKFNQPSSEKAGGNNADIFCNTISACESHLYVGNLNFGSVVCDDCKKLIQTIRDILADNKTTDAIVARMERMFCDPLSDHIRDYCKETVKVHVPILLHLIEIHLSPDDICALLYLCPKPEGTTITLGMLIPKNLTASRNPPPSVPNVQLCSGRSRYSWINRPLGRNNFMFTSYNSVSVPKSEGVPDCESCVAVVNQMKEVLKDPHFQTEIKTDMESQICTSLGFLREVKKCDNFVENFGADIVEAILKGTAPELACNLIGLCTGPLMERAVNFASLSHLSLSLSLWVSEFYFQAFPKGSKYCTTCKAMVNLIYKELLQNSTEDEMKKWAKQICTILPGSYASECMNLVDEYLPVVIEYLTESFDAEEVCEKIGFCPDAAGRQKALCLRGPSYWCLSRETEMLCNASTLCANGRFSQSSARTICDTRNRDQICASFELAAACGLTSECTKHRLSTYIQSVTHLLGLRPRIWSSVGGGSIMVPLNCTICVNMLTDWSTNRKYLGTPHFTSQICNQHSNSDDRAQQFNMCQATSLPRTSPCLENPFYAISSRRAAEQCGTVDLWNRFQRVEAEPIQTDTTAAPSESATPPESSSGCRGRPATFCQTFETAQRCGPEGIRHCLEHVWFGRRPVHPVPPHLN</sequence>
<dbReference type="InterPro" id="IPR008373">
    <property type="entry name" value="Saposin"/>
</dbReference>
<evidence type="ECO:0000313" key="11">
    <source>
        <dbReference type="EMBL" id="KAA0201126.1"/>
    </source>
</evidence>
<organism evidence="11 12">
    <name type="scientific">Fasciolopsis buskii</name>
    <dbReference type="NCBI Taxonomy" id="27845"/>
    <lineage>
        <taxon>Eukaryota</taxon>
        <taxon>Metazoa</taxon>
        <taxon>Spiralia</taxon>
        <taxon>Lophotrochozoa</taxon>
        <taxon>Platyhelminthes</taxon>
        <taxon>Trematoda</taxon>
        <taxon>Digenea</taxon>
        <taxon>Plagiorchiida</taxon>
        <taxon>Echinostomata</taxon>
        <taxon>Echinostomatoidea</taxon>
        <taxon>Fasciolidae</taxon>
        <taxon>Fasciolopsis</taxon>
    </lineage>
</organism>
<evidence type="ECO:0000313" key="12">
    <source>
        <dbReference type="Proteomes" id="UP000728185"/>
    </source>
</evidence>
<dbReference type="InterPro" id="IPR011001">
    <property type="entry name" value="Saposin-like"/>
</dbReference>
<dbReference type="GO" id="GO:0005764">
    <property type="term" value="C:lysosome"/>
    <property type="evidence" value="ECO:0007669"/>
    <property type="project" value="InterPro"/>
</dbReference>
<dbReference type="SMART" id="SM00741">
    <property type="entry name" value="SapB"/>
    <property type="match status" value="3"/>
</dbReference>
<dbReference type="GO" id="GO:0005576">
    <property type="term" value="C:extracellular region"/>
    <property type="evidence" value="ECO:0007669"/>
    <property type="project" value="UniProtKB-SubCell"/>
</dbReference>
<evidence type="ECO:0000256" key="5">
    <source>
        <dbReference type="ARBA" id="ARBA00023157"/>
    </source>
</evidence>
<dbReference type="Pfam" id="PF05184">
    <property type="entry name" value="SapB_1"/>
    <property type="match status" value="1"/>
</dbReference>
<keyword evidence="2" id="KW-0964">Secreted</keyword>
<evidence type="ECO:0008006" key="13">
    <source>
        <dbReference type="Google" id="ProtNLM"/>
    </source>
</evidence>
<evidence type="ECO:0000256" key="3">
    <source>
        <dbReference type="ARBA" id="ARBA00022729"/>
    </source>
</evidence>
<evidence type="ECO:0000256" key="1">
    <source>
        <dbReference type="ARBA" id="ARBA00004613"/>
    </source>
</evidence>
<accession>A0A8E0VM23</accession>
<gene>
    <name evidence="11" type="ORF">FBUS_00327</name>
</gene>
<keyword evidence="12" id="KW-1185">Reference proteome</keyword>
<evidence type="ECO:0000256" key="6">
    <source>
        <dbReference type="ARBA" id="ARBA00023180"/>
    </source>
</evidence>
<dbReference type="FunFam" id="1.10.225.10:FF:000002">
    <property type="entry name" value="prosaposin isoform X2"/>
    <property type="match status" value="1"/>
</dbReference>
<dbReference type="InterPro" id="IPR003119">
    <property type="entry name" value="SAP_A"/>
</dbReference>
<comment type="caution">
    <text evidence="11">The sequence shown here is derived from an EMBL/GenBank/DDBJ whole genome shotgun (WGS) entry which is preliminary data.</text>
</comment>
<dbReference type="InterPro" id="IPR007856">
    <property type="entry name" value="SapB_1"/>
</dbReference>
<dbReference type="OrthoDB" id="69496at2759"/>
<feature type="compositionally biased region" description="Low complexity" evidence="7">
    <location>
        <begin position="693"/>
        <end position="708"/>
    </location>
</feature>
<reference evidence="11" key="1">
    <citation type="submission" date="2019-05" db="EMBL/GenBank/DDBJ databases">
        <title>Annotation for the trematode Fasciolopsis buski.</title>
        <authorList>
            <person name="Choi Y.-J."/>
        </authorList>
    </citation>
    <scope>NUCLEOTIDE SEQUENCE</scope>
    <source>
        <strain evidence="11">HT</strain>
        <tissue evidence="11">Whole worm</tissue>
    </source>
</reference>
<dbReference type="PROSITE" id="PS51110">
    <property type="entry name" value="SAP_A"/>
    <property type="match status" value="2"/>
</dbReference>
<evidence type="ECO:0000256" key="4">
    <source>
        <dbReference type="ARBA" id="ARBA00022737"/>
    </source>
</evidence>
<dbReference type="AlphaFoldDB" id="A0A8E0VM23"/>
<feature type="domain" description="Saposin B-type" evidence="9">
    <location>
        <begin position="155"/>
        <end position="237"/>
    </location>
</feature>
<dbReference type="GO" id="GO:0016020">
    <property type="term" value="C:membrane"/>
    <property type="evidence" value="ECO:0007669"/>
    <property type="project" value="GOC"/>
</dbReference>
<feature type="region of interest" description="Disordered" evidence="7">
    <location>
        <begin position="688"/>
        <end position="712"/>
    </location>
</feature>
<dbReference type="Gene3D" id="1.10.225.10">
    <property type="entry name" value="Saposin-like"/>
    <property type="match status" value="3"/>
</dbReference>
<dbReference type="InterPro" id="IPR051428">
    <property type="entry name" value="Sphingo_Act-Surfact_Prot"/>
</dbReference>
<name>A0A8E0VM23_9TREM</name>
<proteinExistence type="predicted"/>
<dbReference type="PROSITE" id="PS50015">
    <property type="entry name" value="SAP_B"/>
    <property type="match status" value="3"/>
</dbReference>
<dbReference type="SUPFAM" id="SSF47862">
    <property type="entry name" value="Saposin"/>
    <property type="match status" value="3"/>
</dbReference>
<keyword evidence="5" id="KW-1015">Disulfide bond</keyword>